<accession>A0ABQ0LRT9</accession>
<evidence type="ECO:0000313" key="2">
    <source>
        <dbReference type="EMBL" id="GAT52646.1"/>
    </source>
</evidence>
<feature type="domain" description="DUF218" evidence="1">
    <location>
        <begin position="15"/>
        <end position="140"/>
    </location>
</feature>
<dbReference type="InterPro" id="IPR003848">
    <property type="entry name" value="DUF218"/>
</dbReference>
<keyword evidence="3" id="KW-1185">Reference proteome</keyword>
<dbReference type="InterPro" id="IPR014729">
    <property type="entry name" value="Rossmann-like_a/b/a_fold"/>
</dbReference>
<dbReference type="Pfam" id="PF02698">
    <property type="entry name" value="DUF218"/>
    <property type="match status" value="1"/>
</dbReference>
<dbReference type="Gene3D" id="3.40.50.620">
    <property type="entry name" value="HUPs"/>
    <property type="match status" value="1"/>
</dbReference>
<evidence type="ECO:0000313" key="3">
    <source>
        <dbReference type="Proteomes" id="UP000815677"/>
    </source>
</evidence>
<dbReference type="PANTHER" id="PTHR30336">
    <property type="entry name" value="INNER MEMBRANE PROTEIN, PROBABLE PERMEASE"/>
    <property type="match status" value="1"/>
</dbReference>
<dbReference type="CDD" id="cd06259">
    <property type="entry name" value="YdcF-like"/>
    <property type="match status" value="1"/>
</dbReference>
<name>A0ABQ0LRT9_MYCCL</name>
<dbReference type="PANTHER" id="PTHR30336:SF20">
    <property type="entry name" value="DUF218 DOMAIN-CONTAINING PROTEIN"/>
    <property type="match status" value="1"/>
</dbReference>
<evidence type="ECO:0000259" key="1">
    <source>
        <dbReference type="Pfam" id="PF02698"/>
    </source>
</evidence>
<proteinExistence type="predicted"/>
<organism evidence="2 3">
    <name type="scientific">Mycena chlorophos</name>
    <name type="common">Agaric fungus</name>
    <name type="synonym">Agaricus chlorophos</name>
    <dbReference type="NCBI Taxonomy" id="658473"/>
    <lineage>
        <taxon>Eukaryota</taxon>
        <taxon>Fungi</taxon>
        <taxon>Dikarya</taxon>
        <taxon>Basidiomycota</taxon>
        <taxon>Agaricomycotina</taxon>
        <taxon>Agaricomycetes</taxon>
        <taxon>Agaricomycetidae</taxon>
        <taxon>Agaricales</taxon>
        <taxon>Marasmiineae</taxon>
        <taxon>Mycenaceae</taxon>
        <taxon>Mycena</taxon>
    </lineage>
</organism>
<dbReference type="Proteomes" id="UP000815677">
    <property type="component" value="Unassembled WGS sequence"/>
</dbReference>
<sequence>MDLPPPSTPPSPSSAIFVLCSFDTRVAVCGANLYLAGHGAYLIFSGNVGVLTQGRFTKSEAETFADIARGLGVPDEAIIVEPRATNTGENVRFTAALLKERGLDKTITSFLLVQKPYMERRTYATFVKQWPQPDDDGADPVSFRVTSPEIEWKDYLDAENTRDLVTNAMVGDLIRIREYPARGFQIPQQIPQERNPVFAHPDVVVRCDPLSVAVLRLPGPATWCSPIPIRKYRSRVSDPFLPAFFYLAFAYLQLPDPDPLIYASESTSHAAPSTHSLSIDIAANQSSAAMSSPTAPITDDSMATLEPQTMAAEVEMTIGWAELSEEMQTGTRTGAYKGNALRSWLQLPPELIRCVYRP</sequence>
<dbReference type="InterPro" id="IPR051599">
    <property type="entry name" value="Cell_Envelope_Assoc"/>
</dbReference>
<gene>
    <name evidence="2" type="ORF">MCHLO_09681</name>
</gene>
<protein>
    <recommendedName>
        <fullName evidence="1">DUF218 domain-containing protein</fullName>
    </recommendedName>
</protein>
<reference evidence="2" key="1">
    <citation type="submission" date="2014-09" db="EMBL/GenBank/DDBJ databases">
        <title>Genome sequence of the luminous mushroom Mycena chlorophos for searching fungal bioluminescence genes.</title>
        <authorList>
            <person name="Tanaka Y."/>
            <person name="Kasuga D."/>
            <person name="Oba Y."/>
            <person name="Hase S."/>
            <person name="Sato K."/>
            <person name="Oba Y."/>
            <person name="Sakakibara Y."/>
        </authorList>
    </citation>
    <scope>NUCLEOTIDE SEQUENCE</scope>
</reference>
<dbReference type="EMBL" id="DF847819">
    <property type="protein sequence ID" value="GAT52646.1"/>
    <property type="molecule type" value="Genomic_DNA"/>
</dbReference>